<dbReference type="PANTHER" id="PTHR36193">
    <property type="entry name" value="PHISTB DOMAIN-CONTAINING RESA-LIKE PROTEIN 1"/>
    <property type="match status" value="1"/>
</dbReference>
<evidence type="ECO:0000313" key="3">
    <source>
        <dbReference type="EMBL" id="OTN68041.1"/>
    </source>
</evidence>
<gene>
    <name evidence="3" type="ORF">PKNOH_S04340200</name>
</gene>
<dbReference type="AlphaFoldDB" id="A0A1Y3DTC3"/>
<feature type="compositionally biased region" description="Basic and acidic residues" evidence="1">
    <location>
        <begin position="222"/>
        <end position="235"/>
    </location>
</feature>
<feature type="compositionally biased region" description="Basic and acidic residues" evidence="1">
    <location>
        <begin position="125"/>
        <end position="150"/>
    </location>
</feature>
<evidence type="ECO:0000259" key="2">
    <source>
        <dbReference type="Pfam" id="PF09687"/>
    </source>
</evidence>
<dbReference type="Gene3D" id="6.10.280.180">
    <property type="entry name" value="Plasmodium RESA, N-terminal helical domain"/>
    <property type="match status" value="1"/>
</dbReference>
<feature type="region of interest" description="Disordered" evidence="1">
    <location>
        <begin position="88"/>
        <end position="235"/>
    </location>
</feature>
<dbReference type="NCBIfam" id="TIGR01639">
    <property type="entry name" value="P_fal_TIGR01639"/>
    <property type="match status" value="1"/>
</dbReference>
<dbReference type="Proteomes" id="UP000195012">
    <property type="component" value="Unassembled WGS sequence"/>
</dbReference>
<dbReference type="PANTHER" id="PTHR36193:SF23">
    <property type="entry name" value="PHISTB DOMAIN-CONTAINING RESA-LIKE PROTEIN 1"/>
    <property type="match status" value="1"/>
</dbReference>
<dbReference type="InterPro" id="IPR006526">
    <property type="entry name" value="Export_prot_PHISTa/b/c"/>
</dbReference>
<dbReference type="VEuPathDB" id="PlasmoDB:PKNOH_S04340200"/>
<dbReference type="VEuPathDB" id="PlasmoDB:PKA1H_130029500"/>
<organism evidence="3 4">
    <name type="scientific">Plasmodium knowlesi</name>
    <dbReference type="NCBI Taxonomy" id="5850"/>
    <lineage>
        <taxon>Eukaryota</taxon>
        <taxon>Sar</taxon>
        <taxon>Alveolata</taxon>
        <taxon>Apicomplexa</taxon>
        <taxon>Aconoidasida</taxon>
        <taxon>Haemosporida</taxon>
        <taxon>Plasmodiidae</taxon>
        <taxon>Plasmodium</taxon>
        <taxon>Plasmodium (Plasmodium)</taxon>
    </lineage>
</organism>
<dbReference type="OMA" id="RNRDMEM"/>
<dbReference type="InterPro" id="IPR019111">
    <property type="entry name" value="PRESA_N"/>
</dbReference>
<dbReference type="InterPro" id="IPR044885">
    <property type="entry name" value="PRESA_N_sf"/>
</dbReference>
<reference evidence="3 4" key="1">
    <citation type="submission" date="2017-05" db="EMBL/GenBank/DDBJ databases">
        <title>PacBio assembly of a Plasmodium knowlesi genome sequence with Hi-C correction and manual annotation of the SICAvar gene family.</title>
        <authorList>
            <person name="Lapp S.A."/>
            <person name="Geraldo J.A."/>
            <person name="Chien J.-T."/>
            <person name="Ay F."/>
            <person name="Pakala S.B."/>
            <person name="Batugedara G."/>
            <person name="Humphrey J.C."/>
            <person name="Debarry J.D."/>
            <person name="Le Roch K.G."/>
            <person name="Galinski M.R."/>
            <person name="Kissinger J.C."/>
        </authorList>
    </citation>
    <scope>NUCLEOTIDE SEQUENCE [LARGE SCALE GENOMIC DNA]</scope>
    <source>
        <strain evidence="4">Malayan Strain Pk1 (A+)</strain>
    </source>
</reference>
<feature type="compositionally biased region" description="Basic and acidic residues" evidence="1">
    <location>
        <begin position="412"/>
        <end position="429"/>
    </location>
</feature>
<feature type="compositionally biased region" description="Basic and acidic residues" evidence="1">
    <location>
        <begin position="261"/>
        <end position="363"/>
    </location>
</feature>
<dbReference type="VEuPathDB" id="PlasmoDB:PKNH_1324600"/>
<dbReference type="OrthoDB" id="387001at2759"/>
<feature type="domain" description="Plasmodium RESA N-terminal" evidence="2">
    <location>
        <begin position="460"/>
        <end position="583"/>
    </location>
</feature>
<comment type="caution">
    <text evidence="3">The sequence shown here is derived from an EMBL/GenBank/DDBJ whole genome shotgun (WGS) entry which is preliminary data.</text>
</comment>
<protein>
    <recommendedName>
        <fullName evidence="2">Plasmodium RESA N-terminal domain-containing protein</fullName>
    </recommendedName>
</protein>
<feature type="compositionally biased region" description="Polar residues" evidence="1">
    <location>
        <begin position="97"/>
        <end position="114"/>
    </location>
</feature>
<dbReference type="EMBL" id="NETL01000018">
    <property type="protein sequence ID" value="OTN68041.1"/>
    <property type="molecule type" value="Genomic_DNA"/>
</dbReference>
<evidence type="ECO:0000313" key="4">
    <source>
        <dbReference type="Proteomes" id="UP000195012"/>
    </source>
</evidence>
<feature type="compositionally biased region" description="Low complexity" evidence="1">
    <location>
        <begin position="432"/>
        <end position="441"/>
    </location>
</feature>
<feature type="region of interest" description="Disordered" evidence="1">
    <location>
        <begin position="261"/>
        <end position="442"/>
    </location>
</feature>
<sequence>MLNANDTTVALGGKTKCTSKNNSQCYFPDDAHSTNNKCSGKNGRNIMPPRFMNALLLVILCVVLKNEYTCSNEDELRTNTSRQLSEMKDYSRGPKNNICTRNGRYSSPDEQFNNMREGGMPPCGRESRIQMSPHEEWNEERGPHNPRNRDMNIGMQRNMERGDRRRNRYRDDSDEEVDMERGDRRRNRNRDDSDEDMDMERDNRRRRVRGRQTDQEDGGYMYEKEREMGRRRDGDEMDRRRYRDEMDRRRDRDEMVRRRDRDEMGRRRDGDEMDRRRERDEMVRRRDRDEMDRRRDRDEMGRRKDGDEMGRRKDGDEMDRRRDGGEMGRRRDRDEMDRRRDGDEMGRRRDRDEMGRGKEKGREEMDDENEEQPEMRVVLGREVGRILPRGDMNAEMERRRRGKGRDMDEEENKDKTRGKGKDMDMENHMNKKPNTNKNMPPASDIKGLDTSNTVDVNFHVTEADIAQMIDKLEDYVKVDDMFLLFNLVNNNEKNKYIKMQLGVIKLGEVLAQYYKTPEHYKTRQWAKSYQGMTEQLLHNERKSYNKLCTFLQNGNTSHVAFVEFLNELVGIWTSFTKEMEKYWKNYLSSKLKLYWETNNADM</sequence>
<name>A0A1Y3DTC3_PLAKN</name>
<dbReference type="Pfam" id="PF09687">
    <property type="entry name" value="PRESAN"/>
    <property type="match status" value="1"/>
</dbReference>
<proteinExistence type="predicted"/>
<evidence type="ECO:0000256" key="1">
    <source>
        <dbReference type="SAM" id="MobiDB-lite"/>
    </source>
</evidence>
<accession>A0A1Y3DTC3</accession>